<evidence type="ECO:0000313" key="1">
    <source>
        <dbReference type="EMBL" id="ETA71146.1"/>
    </source>
</evidence>
<evidence type="ECO:0000313" key="2">
    <source>
        <dbReference type="Proteomes" id="UP000019485"/>
    </source>
</evidence>
<protein>
    <submittedName>
        <fullName evidence="1">Uncharacterized protein</fullName>
    </submittedName>
</protein>
<organism evidence="1 2">
    <name type="scientific">Actinospica robiniae DSM 44927</name>
    <dbReference type="NCBI Taxonomy" id="479430"/>
    <lineage>
        <taxon>Bacteria</taxon>
        <taxon>Bacillati</taxon>
        <taxon>Actinomycetota</taxon>
        <taxon>Actinomycetes</taxon>
        <taxon>Catenulisporales</taxon>
        <taxon>Actinospicaceae</taxon>
        <taxon>Actinospica</taxon>
    </lineage>
</organism>
<reference evidence="1 2" key="1">
    <citation type="submission" date="2013-08" db="EMBL/GenBank/DDBJ databases">
        <authorList>
            <consortium name="DOE Joint Genome Institute"/>
            <person name="Eisen J."/>
            <person name="Huntemann M."/>
            <person name="Han J."/>
            <person name="Chen A."/>
            <person name="Kyrpides N."/>
            <person name="Mavromatis K."/>
            <person name="Markowitz V."/>
            <person name="Palaniappan K."/>
            <person name="Ivanova N."/>
            <person name="Schaumberg A."/>
            <person name="Pati A."/>
            <person name="Liolios K."/>
            <person name="Nordberg H.P."/>
            <person name="Cantor M.N."/>
            <person name="Hua S.X."/>
            <person name="Woyke T."/>
        </authorList>
    </citation>
    <scope>NUCLEOTIDE SEQUENCE [LARGE SCALE GENOMIC DNA]</scope>
    <source>
        <strain evidence="1 2">DSM 44927</strain>
    </source>
</reference>
<sequence>MNPRLVEIIDALLDAVQRFPQDLNWQPYYEDEQELVGDLRDHAERVGRGDGSRLPELKFELLPTGDLNEIAISSGWGELYLVLANEFDELTPGMTPRPPEPASR</sequence>
<keyword evidence="2" id="KW-1185">Reference proteome</keyword>
<dbReference type="HOGENOM" id="CLU_2247204_0_0_11"/>
<dbReference type="Proteomes" id="UP000019485">
    <property type="component" value="Unassembled WGS sequence"/>
</dbReference>
<gene>
    <name evidence="1" type="ORF">ActroDRAFT_0172</name>
</gene>
<dbReference type="AlphaFoldDB" id="W9E524"/>
<dbReference type="EMBL" id="AZAN01000001">
    <property type="protein sequence ID" value="ETA71146.1"/>
    <property type="molecule type" value="Genomic_DNA"/>
</dbReference>
<proteinExistence type="predicted"/>
<dbReference type="OrthoDB" id="3697849at2"/>
<dbReference type="RefSeq" id="WP_034260468.1">
    <property type="nucleotide sequence ID" value="NZ_KI632511.1"/>
</dbReference>
<accession>W9E524</accession>
<comment type="caution">
    <text evidence="1">The sequence shown here is derived from an EMBL/GenBank/DDBJ whole genome shotgun (WGS) entry which is preliminary data.</text>
</comment>
<name>W9E524_9ACTN</name>